<dbReference type="InterPro" id="IPR050708">
    <property type="entry name" value="T6SS_VgrG/RHS"/>
</dbReference>
<dbReference type="Gene3D" id="4.10.220.110">
    <property type="match status" value="1"/>
</dbReference>
<evidence type="ECO:0000313" key="8">
    <source>
        <dbReference type="Proteomes" id="UP000548582"/>
    </source>
</evidence>
<feature type="region of interest" description="Disordered" evidence="4">
    <location>
        <begin position="467"/>
        <end position="499"/>
    </location>
</feature>
<evidence type="ECO:0000256" key="2">
    <source>
        <dbReference type="ARBA" id="ARBA00005558"/>
    </source>
</evidence>
<organism evidence="7 8">
    <name type="scientific">Neoroseomonas marina</name>
    <dbReference type="NCBI Taxonomy" id="1232220"/>
    <lineage>
        <taxon>Bacteria</taxon>
        <taxon>Pseudomonadati</taxon>
        <taxon>Pseudomonadota</taxon>
        <taxon>Alphaproteobacteria</taxon>
        <taxon>Acetobacterales</taxon>
        <taxon>Acetobacteraceae</taxon>
        <taxon>Neoroseomonas</taxon>
    </lineage>
</organism>
<dbReference type="Proteomes" id="UP000548582">
    <property type="component" value="Unassembled WGS sequence"/>
</dbReference>
<dbReference type="SUPFAM" id="SSF69349">
    <property type="entry name" value="Phage fibre proteins"/>
    <property type="match status" value="1"/>
</dbReference>
<comment type="similarity">
    <text evidence="2">Belongs to the VgrG protein family.</text>
</comment>
<evidence type="ECO:0000256" key="3">
    <source>
        <dbReference type="ARBA" id="ARBA00022525"/>
    </source>
</evidence>
<dbReference type="Pfam" id="PF05954">
    <property type="entry name" value="Phage_GPD"/>
    <property type="match status" value="1"/>
</dbReference>
<dbReference type="Pfam" id="PF04717">
    <property type="entry name" value="Phage_base_V"/>
    <property type="match status" value="1"/>
</dbReference>
<dbReference type="SUPFAM" id="SSF69255">
    <property type="entry name" value="gp5 N-terminal domain-like"/>
    <property type="match status" value="1"/>
</dbReference>
<dbReference type="Gene3D" id="3.55.50.10">
    <property type="entry name" value="Baseplate protein-like domains"/>
    <property type="match status" value="1"/>
</dbReference>
<reference evidence="7 8" key="1">
    <citation type="submission" date="2020-03" db="EMBL/GenBank/DDBJ databases">
        <authorList>
            <person name="Sun Q."/>
        </authorList>
    </citation>
    <scope>NUCLEOTIDE SEQUENCE [LARGE SCALE GENOMIC DNA]</scope>
    <source>
        <strain evidence="7 8">JC162</strain>
    </source>
</reference>
<gene>
    <name evidence="7" type="primary">tssI</name>
    <name evidence="7" type="ORF">GWK16_24265</name>
</gene>
<accession>A0A848ELZ0</accession>
<dbReference type="PANTHER" id="PTHR32305">
    <property type="match status" value="1"/>
</dbReference>
<dbReference type="RefSeq" id="WP_170056561.1">
    <property type="nucleotide sequence ID" value="NZ_JABBKX010000015.1"/>
</dbReference>
<dbReference type="NCBIfam" id="TIGR01646">
    <property type="entry name" value="vgr_GE"/>
    <property type="match status" value="1"/>
</dbReference>
<dbReference type="InterPro" id="IPR017847">
    <property type="entry name" value="T6SS_RhsGE_Vgr_subset"/>
</dbReference>
<comment type="caution">
    <text evidence="7">The sequence shown here is derived from an EMBL/GenBank/DDBJ whole genome shotgun (WGS) entry which is preliminary data.</text>
</comment>
<dbReference type="Gene3D" id="2.30.110.50">
    <property type="match status" value="1"/>
</dbReference>
<evidence type="ECO:0000313" key="7">
    <source>
        <dbReference type="EMBL" id="NMJ44383.1"/>
    </source>
</evidence>
<feature type="domain" description="Gp5/Type VI secretion system Vgr C-terminal trimerisation" evidence="6">
    <location>
        <begin position="481"/>
        <end position="589"/>
    </location>
</feature>
<evidence type="ECO:0000256" key="1">
    <source>
        <dbReference type="ARBA" id="ARBA00004613"/>
    </source>
</evidence>
<evidence type="ECO:0000259" key="5">
    <source>
        <dbReference type="Pfam" id="PF04717"/>
    </source>
</evidence>
<feature type="domain" description="Gp5/Type VI secretion system Vgr protein OB-fold" evidence="5">
    <location>
        <begin position="397"/>
        <end position="464"/>
    </location>
</feature>
<evidence type="ECO:0000256" key="4">
    <source>
        <dbReference type="SAM" id="MobiDB-lite"/>
    </source>
</evidence>
<dbReference type="InterPro" id="IPR006531">
    <property type="entry name" value="Gp5/Vgr_OB"/>
</dbReference>
<dbReference type="InterPro" id="IPR054030">
    <property type="entry name" value="Gp5_Vgr_C"/>
</dbReference>
<dbReference type="FunFam" id="2.40.50.230:FF:000001">
    <property type="entry name" value="Type VI secretion protein VgrG"/>
    <property type="match status" value="1"/>
</dbReference>
<keyword evidence="8" id="KW-1185">Reference proteome</keyword>
<protein>
    <submittedName>
        <fullName evidence="7">Type VI secretion system tip protein VgrG</fullName>
    </submittedName>
</protein>
<dbReference type="Gene3D" id="2.40.50.230">
    <property type="entry name" value="Gp5 N-terminal domain"/>
    <property type="match status" value="1"/>
</dbReference>
<dbReference type="Pfam" id="PF22178">
    <property type="entry name" value="Gp5_trimer_C"/>
    <property type="match status" value="1"/>
</dbReference>
<sequence>MAYDQTNRILRIDTDLGRDAAVLTELVGHDSISKPFLFKIRFATAAEDDQVRKLLGTNVALWFGQPGDPADGPTGGERRVVHGRFRRLVMSATSRAGEREWQAEVVPQIWFLSSTSDLRIFQEKTVVEIIEEILKIHHVENFSIKTLENYPKIGYCVQYRESALDFICRLMEQYGLFFWHEHEIGRHTLMISDHNSTTFPAPFPELEVRSSLHRYGITELEDEFNVGSGTWTMRDFNFETPSNDLEVTDPTHVDVAETKKRELYDYPGLYPDKGAGKALARVQIQAEEVLYSRRRGEGVISGMDAGMRVRIAPPPTNTAAEKEYLLTEVRHEAKDYSHWTTDRWSGRDPEEPFYRNAFSCIPNKVPFRSQRRTPKPFVHGPQTAIVTGPKGEEIYTDKYARVKVQFHWDRLGRKDERSSCWVRVSQSWAGSGYGFIQIPRIGQEVIVDFLEGDPDRPIITGRVYNAEQMPPHGLPGAAVKSGLKSNSTKGGGGSNELTFDDTKGKEQTYFHSQYNHVGVIQNDETRTIVKGNRSITVQTGTHTETIKGDTKITVVTGAYTHGVATKTATRLSKQKSTLASTDADVLITAKTQIKLHVGDSSITMLADGTITIHGKNISILGDDSVTVSSKKVQITGSEEAKIGVGAQSTVYDKQKVGTSGAAINSAAVGQHEITGAIVKIN</sequence>
<name>A0A848ELZ0_9PROT</name>
<dbReference type="PANTHER" id="PTHR32305:SF15">
    <property type="entry name" value="PROTEIN RHSA-RELATED"/>
    <property type="match status" value="1"/>
</dbReference>
<keyword evidence="3" id="KW-0964">Secreted</keyword>
<dbReference type="SUPFAM" id="SSF69279">
    <property type="entry name" value="Phage tail proteins"/>
    <property type="match status" value="2"/>
</dbReference>
<dbReference type="EMBL" id="JABBKX010000015">
    <property type="protein sequence ID" value="NMJ44383.1"/>
    <property type="molecule type" value="Genomic_DNA"/>
</dbReference>
<dbReference type="NCBIfam" id="TIGR03361">
    <property type="entry name" value="VI_Rhs_Vgr"/>
    <property type="match status" value="1"/>
</dbReference>
<dbReference type="InterPro" id="IPR037026">
    <property type="entry name" value="Vgr_OB-fold_dom_sf"/>
</dbReference>
<evidence type="ECO:0000259" key="6">
    <source>
        <dbReference type="Pfam" id="PF22178"/>
    </source>
</evidence>
<comment type="subcellular location">
    <subcellularLocation>
        <location evidence="1">Secreted</location>
    </subcellularLocation>
</comment>
<dbReference type="InterPro" id="IPR006533">
    <property type="entry name" value="T6SS_Vgr_RhsGE"/>
</dbReference>
<dbReference type="GO" id="GO:0005576">
    <property type="term" value="C:extracellular region"/>
    <property type="evidence" value="ECO:0007669"/>
    <property type="project" value="UniProtKB-SubCell"/>
</dbReference>
<dbReference type="AlphaFoldDB" id="A0A848ELZ0"/>
<proteinExistence type="inferred from homology"/>